<sequence>MDITQLLKDWFKSDKTEVEPSLLAYVLLYSTKNVTGLVNIVGHLVSFWKEGDPTCRTKCIELLAQVVTPSQSALDSSTINVIIQFIGERLSDPVLVPRCIDIYLVLMNTDIISSTDVIQLCNAVFSSIKVKKLPQHSRFKILTILSKALEKYANEIQRSKLNFIGGFINCMDSEKDPRNLLVAFELVRTIIDRFDISRHIEDLFEIVFCYFPISFAASSNDPFGITTDDLKDSLRKCLACTPYFAYYATPLLIEKLMSTTGSAKKDAMETISLCAPAYGAHAILPHAQDLFDALVREVYQCSDSSMVDVALQTIHNVVATLGTGISIANIRDPVEKAIDSLLQQCVAELKEPELKNARSAAYILRAAASASDPACTSVTHTALPIIYQQYKSTDPSIRQKAILDILTELLLASKKLYGSVEDVGYDRDFQTPLLMYKQQILQIFILSLNETSDTILKQASLGGIHEMVLMKQFLKGEEINIVINHLTRQLMSTEKQLRYQALTTLGVVSKLYPTVLGQLTFPVLLDELPCAENAIALPDSYRDALDAIGVLATRPAVFNIVVHPLLNKLDYACGTIGQQNVTYVHDIASTLLHIYKTASAKDGEALVVGQKVLLPSILLKCIPAAIGVPNSWYLDNKLIEVFAMIAAITTRLSTPSDQQLSINDAIKLFVDNDFSSVPSSFDQKYIENNALGIFELNKTNACIDITLLFTALIGNCCKEVKLRVAGLPAFLVKLIQTATKTSCDTRRLALSKIAASIINKWANDDIVNCVKTVSNDCLLPTIENVGDINIRRSTFVTLVWIVKSLVIKGHRYGFELLDSIIKLCGSPDLGKDAAESFVTLLHQDDLVLNKPSHATVSILFKQRVFNHCFRKLMQCSESVNILQPELQVNYLLALSHLLQNIPAQVATNEISRLMLPIIVALSSHDKNLILSMLTVAQGIVPDAQDTVVQHLGSFIHALLRLTRFQSANVRMMALDCLCSLPVKGKTETLSPFKPSVIKELSAALDDKKRIVRKNAVDCREKCPKGLIWMITSHALPIQNKMQTTFFQDETKLYDINREDEWFMSQEYDIFASVTDYYEKIIDSTFNSETEDLLLNLIHLPKECKNRVLSAQARLLDLEPLSEKQLLKMPTIIGKHVQAMNSKVYLAVENIITLHWHTIWNPRLLTHGAEQEELIMSFLSSFNGIVAKKIIEEIDNYEMLEMIKMDLMNTSLLNQTPTTAGNNMDIVFSTFNWMKKYALDLFRTPVVQYTSSDLEVDFLRGHLSELRTNLLMELHIQFMDFFVIVQSDILEQLSAYYD</sequence>
<name>A0ABP9YJ52_9FUNG</name>
<keyword evidence="5" id="KW-0234">DNA repair</keyword>
<evidence type="ECO:0000313" key="8">
    <source>
        <dbReference type="EMBL" id="GAA5806887.1"/>
    </source>
</evidence>
<dbReference type="PANTHER" id="PTHR12891:SF0">
    <property type="entry name" value="MMS19 NUCLEOTIDE EXCISION REPAIR PROTEIN HOMOLOG"/>
    <property type="match status" value="1"/>
</dbReference>
<dbReference type="Pfam" id="PF12460">
    <property type="entry name" value="MMS19_C"/>
    <property type="match status" value="1"/>
</dbReference>
<dbReference type="InterPro" id="IPR024687">
    <property type="entry name" value="MMS19_C"/>
</dbReference>
<proteinExistence type="inferred from homology"/>
<dbReference type="InterPro" id="IPR016024">
    <property type="entry name" value="ARM-type_fold"/>
</dbReference>
<dbReference type="Gene3D" id="1.25.10.10">
    <property type="entry name" value="Leucine-rich Repeat Variant"/>
    <property type="match status" value="2"/>
</dbReference>
<dbReference type="SUPFAM" id="SSF48371">
    <property type="entry name" value="ARM repeat"/>
    <property type="match status" value="1"/>
</dbReference>
<reference evidence="8 9" key="1">
    <citation type="submission" date="2024-04" db="EMBL/GenBank/DDBJ databases">
        <title>genome sequences of Mucor flavus KT1a and Helicostylum pulchrum KT1b strains isolated from the surface of a dry-aged beef.</title>
        <authorList>
            <person name="Toyotome T."/>
            <person name="Hosono M."/>
            <person name="Torimaru M."/>
            <person name="Fukuda K."/>
            <person name="Mikami N."/>
        </authorList>
    </citation>
    <scope>NUCLEOTIDE SEQUENCE [LARGE SCALE GENOMIC DNA]</scope>
    <source>
        <strain evidence="8 9">KT1a</strain>
    </source>
</reference>
<evidence type="ECO:0000256" key="5">
    <source>
        <dbReference type="RuleBase" id="RU367072"/>
    </source>
</evidence>
<dbReference type="Pfam" id="PF14500">
    <property type="entry name" value="MMS19_N"/>
    <property type="match status" value="1"/>
</dbReference>
<protein>
    <recommendedName>
        <fullName evidence="5">MMS19 nucleotide excision repair protein</fullName>
    </recommendedName>
</protein>
<keyword evidence="9" id="KW-1185">Reference proteome</keyword>
<evidence type="ECO:0000256" key="4">
    <source>
        <dbReference type="ARBA" id="ARBA00023242"/>
    </source>
</evidence>
<accession>A0ABP9YJ52</accession>
<evidence type="ECO:0000256" key="2">
    <source>
        <dbReference type="ARBA" id="ARBA00009340"/>
    </source>
</evidence>
<evidence type="ECO:0000313" key="9">
    <source>
        <dbReference type="Proteomes" id="UP001473302"/>
    </source>
</evidence>
<organism evidence="8 9">
    <name type="scientific">Mucor flavus</name>
    <dbReference type="NCBI Taxonomy" id="439312"/>
    <lineage>
        <taxon>Eukaryota</taxon>
        <taxon>Fungi</taxon>
        <taxon>Fungi incertae sedis</taxon>
        <taxon>Mucoromycota</taxon>
        <taxon>Mucoromycotina</taxon>
        <taxon>Mucoromycetes</taxon>
        <taxon>Mucorales</taxon>
        <taxon>Mucorineae</taxon>
        <taxon>Mucoraceae</taxon>
        <taxon>Mucor</taxon>
    </lineage>
</organism>
<evidence type="ECO:0000256" key="1">
    <source>
        <dbReference type="ARBA" id="ARBA00004123"/>
    </source>
</evidence>
<dbReference type="PANTHER" id="PTHR12891">
    <property type="entry name" value="DNA REPAIR/TRANSCRIPTION PROTEIN MET18/MMS19"/>
    <property type="match status" value="1"/>
</dbReference>
<dbReference type="InterPro" id="IPR029240">
    <property type="entry name" value="MMS19_N"/>
</dbReference>
<dbReference type="EMBL" id="BAABUK010000002">
    <property type="protein sequence ID" value="GAA5806887.1"/>
    <property type="molecule type" value="Genomic_DNA"/>
</dbReference>
<dbReference type="InterPro" id="IPR011989">
    <property type="entry name" value="ARM-like"/>
</dbReference>
<dbReference type="Proteomes" id="UP001473302">
    <property type="component" value="Unassembled WGS sequence"/>
</dbReference>
<keyword evidence="4 5" id="KW-0539">Nucleus</keyword>
<dbReference type="InterPro" id="IPR039920">
    <property type="entry name" value="MMS19"/>
</dbReference>
<gene>
    <name evidence="8" type="ORF">MFLAVUS_000235</name>
</gene>
<comment type="function">
    <text evidence="5">Key component of the cytosolic iron-sulfur protein assembly (CIA) complex, a multiprotein complex that mediates the incorporation of iron-sulfur cluster into apoproteins specifically involved in DNA metabolism and genomic integrity. In the CIA complex, MMS19 acts as an adapter between early-acting CIA components and a subset of cellular target iron-sulfur proteins.</text>
</comment>
<keyword evidence="5" id="KW-0227">DNA damage</keyword>
<comment type="subcellular location">
    <subcellularLocation>
        <location evidence="1 5">Nucleus</location>
    </subcellularLocation>
</comment>
<feature type="domain" description="MMS19 C-terminal" evidence="6">
    <location>
        <begin position="545"/>
        <end position="981"/>
    </location>
</feature>
<comment type="caution">
    <text evidence="8">The sequence shown here is derived from an EMBL/GenBank/DDBJ whole genome shotgun (WGS) entry which is preliminary data.</text>
</comment>
<keyword evidence="3" id="KW-0677">Repeat</keyword>
<feature type="domain" description="MMS19 N-terminal" evidence="7">
    <location>
        <begin position="43"/>
        <end position="299"/>
    </location>
</feature>
<evidence type="ECO:0000256" key="3">
    <source>
        <dbReference type="ARBA" id="ARBA00022737"/>
    </source>
</evidence>
<evidence type="ECO:0000259" key="7">
    <source>
        <dbReference type="Pfam" id="PF14500"/>
    </source>
</evidence>
<evidence type="ECO:0000259" key="6">
    <source>
        <dbReference type="Pfam" id="PF12460"/>
    </source>
</evidence>
<comment type="similarity">
    <text evidence="2 5">Belongs to the MET18/MMS19 family.</text>
</comment>